<keyword evidence="4" id="KW-1185">Reference proteome</keyword>
<evidence type="ECO:0000256" key="1">
    <source>
        <dbReference type="SAM" id="Coils"/>
    </source>
</evidence>
<protein>
    <recommendedName>
        <fullName evidence="5">Fungal N-terminal domain-containing protein</fullName>
    </recommendedName>
</protein>
<keyword evidence="1" id="KW-0175">Coiled coil</keyword>
<dbReference type="AlphaFoldDB" id="A0AA39XUQ8"/>
<evidence type="ECO:0000256" key="2">
    <source>
        <dbReference type="SAM" id="MobiDB-lite"/>
    </source>
</evidence>
<dbReference type="Proteomes" id="UP001174936">
    <property type="component" value="Unassembled WGS sequence"/>
</dbReference>
<organism evidence="3 4">
    <name type="scientific">Cercophora newfieldiana</name>
    <dbReference type="NCBI Taxonomy" id="92897"/>
    <lineage>
        <taxon>Eukaryota</taxon>
        <taxon>Fungi</taxon>
        <taxon>Dikarya</taxon>
        <taxon>Ascomycota</taxon>
        <taxon>Pezizomycotina</taxon>
        <taxon>Sordariomycetes</taxon>
        <taxon>Sordariomycetidae</taxon>
        <taxon>Sordariales</taxon>
        <taxon>Lasiosphaeriaceae</taxon>
        <taxon>Cercophora</taxon>
    </lineage>
</organism>
<gene>
    <name evidence="3" type="ORF">B0T16DRAFT_288734</name>
</gene>
<evidence type="ECO:0000313" key="3">
    <source>
        <dbReference type="EMBL" id="KAK0640608.1"/>
    </source>
</evidence>
<feature type="coiled-coil region" evidence="1">
    <location>
        <begin position="152"/>
        <end position="193"/>
    </location>
</feature>
<name>A0AA39XUQ8_9PEZI</name>
<feature type="region of interest" description="Disordered" evidence="2">
    <location>
        <begin position="221"/>
        <end position="246"/>
    </location>
</feature>
<evidence type="ECO:0008006" key="5">
    <source>
        <dbReference type="Google" id="ProtNLM"/>
    </source>
</evidence>
<sequence length="313" mass="33846">MADPLSIAASVVGLVTVAGKISAALTSFVLGVGDVPESAQAALASVDAMRLTLASVRQLMTKLSQMPRERKEMIHVTHLVILFREAILSLSELEAIICPASASVGGATWTWDAVKWLLQEKRITAAVQRLESHRTSLSAMLNILQWSALTDVKRASQSQMEAQESLTNLQRTVQELVDRNENLLRRLEQYHSSYVENASIRFFDDGESVLTIQEAPARIPGSGNAADTVASPEDPPGSAGAAMSGSQREFEITLEQTRVYARVQANECDMSFTSSAIRTTAWSMLSGLSLNDISIISVLALPISLEEVESIGS</sequence>
<comment type="caution">
    <text evidence="3">The sequence shown here is derived from an EMBL/GenBank/DDBJ whole genome shotgun (WGS) entry which is preliminary data.</text>
</comment>
<feature type="non-terminal residue" evidence="3">
    <location>
        <position position="1"/>
    </location>
</feature>
<accession>A0AA39XUQ8</accession>
<reference evidence="3" key="1">
    <citation type="submission" date="2023-06" db="EMBL/GenBank/DDBJ databases">
        <title>Genome-scale phylogeny and comparative genomics of the fungal order Sordariales.</title>
        <authorList>
            <consortium name="Lawrence Berkeley National Laboratory"/>
            <person name="Hensen N."/>
            <person name="Bonometti L."/>
            <person name="Westerberg I."/>
            <person name="Brannstrom I.O."/>
            <person name="Guillou S."/>
            <person name="Cros-Aarteil S."/>
            <person name="Calhoun S."/>
            <person name="Haridas S."/>
            <person name="Kuo A."/>
            <person name="Mondo S."/>
            <person name="Pangilinan J."/>
            <person name="Riley R."/>
            <person name="Labutti K."/>
            <person name="Andreopoulos B."/>
            <person name="Lipzen A."/>
            <person name="Chen C."/>
            <person name="Yanf M."/>
            <person name="Daum C."/>
            <person name="Ng V."/>
            <person name="Clum A."/>
            <person name="Steindorff A."/>
            <person name="Ohm R."/>
            <person name="Martin F."/>
            <person name="Silar P."/>
            <person name="Natvig D."/>
            <person name="Lalanne C."/>
            <person name="Gautier V."/>
            <person name="Ament-Velasquez S.L."/>
            <person name="Kruys A."/>
            <person name="Hutchinson M.I."/>
            <person name="Powell A.J."/>
            <person name="Barry K."/>
            <person name="Miller A.N."/>
            <person name="Grigoriev I.V."/>
            <person name="Debuchy R."/>
            <person name="Gladieux P."/>
            <person name="Thoren M.H."/>
            <person name="Johannesson H."/>
        </authorList>
    </citation>
    <scope>NUCLEOTIDE SEQUENCE</scope>
    <source>
        <strain evidence="3">SMH2532-1</strain>
    </source>
</reference>
<proteinExistence type="predicted"/>
<evidence type="ECO:0000313" key="4">
    <source>
        <dbReference type="Proteomes" id="UP001174936"/>
    </source>
</evidence>
<dbReference type="EMBL" id="JAULSV010000006">
    <property type="protein sequence ID" value="KAK0640608.1"/>
    <property type="molecule type" value="Genomic_DNA"/>
</dbReference>